<dbReference type="InterPro" id="IPR036770">
    <property type="entry name" value="Ankyrin_rpt-contain_sf"/>
</dbReference>
<accession>A0AA36HYG3</accession>
<dbReference type="EMBL" id="CAUJNA010000395">
    <property type="protein sequence ID" value="CAJ1376443.1"/>
    <property type="molecule type" value="Genomic_DNA"/>
</dbReference>
<evidence type="ECO:0000313" key="2">
    <source>
        <dbReference type="Proteomes" id="UP001178507"/>
    </source>
</evidence>
<keyword evidence="2" id="KW-1185">Reference proteome</keyword>
<dbReference type="InterPro" id="IPR002110">
    <property type="entry name" value="Ankyrin_rpt"/>
</dbReference>
<dbReference type="SUPFAM" id="SSF48403">
    <property type="entry name" value="Ankyrin repeat"/>
    <property type="match status" value="1"/>
</dbReference>
<organism evidence="1 2">
    <name type="scientific">Effrenium voratum</name>
    <dbReference type="NCBI Taxonomy" id="2562239"/>
    <lineage>
        <taxon>Eukaryota</taxon>
        <taxon>Sar</taxon>
        <taxon>Alveolata</taxon>
        <taxon>Dinophyceae</taxon>
        <taxon>Suessiales</taxon>
        <taxon>Symbiodiniaceae</taxon>
        <taxon>Effrenium</taxon>
    </lineage>
</organism>
<dbReference type="Pfam" id="PF00023">
    <property type="entry name" value="Ank"/>
    <property type="match status" value="1"/>
</dbReference>
<dbReference type="AlphaFoldDB" id="A0AA36HYG3"/>
<gene>
    <name evidence="1" type="ORF">EVOR1521_LOCUS5513</name>
</gene>
<protein>
    <submittedName>
        <fullName evidence="1">Uncharacterized protein</fullName>
    </submittedName>
</protein>
<comment type="caution">
    <text evidence="1">The sequence shown here is derived from an EMBL/GenBank/DDBJ whole genome shotgun (WGS) entry which is preliminary data.</text>
</comment>
<evidence type="ECO:0000313" key="1">
    <source>
        <dbReference type="EMBL" id="CAJ1376443.1"/>
    </source>
</evidence>
<sequence>MAHYAQGHSREIASPCRRFAGLRLKLAEFVPGTSWSTHSWTWRRCENGRTVQEMLRETPSLARAQPAGRWSALHQAASAGCEDVVAQLLGSRADPKAKTSCGKTVLEVATGSVRHLLFDKTPIVIGSDEEAPSKRQKVGLSVPAPAIIKKEGYFELSSPGGVLKGSYTFDHASAHIRSGGAAVGVFSSEPVGERPFLPSLLATQGPSALIPQVTVVSGEIMEEIQKPSNEGAFFVLPSQLNGAEYPMHNYVVEQINKYKYDKTGGPRGQLAVHPAVGQFILDNAACDTRPKGLDATDLLLAKAKASPAWPKGYNLHVRNGYMAVPYCSKDDQAGLLQVLREQLHWLRCLCAQERYPAQA</sequence>
<dbReference type="Gene3D" id="1.25.40.20">
    <property type="entry name" value="Ankyrin repeat-containing domain"/>
    <property type="match status" value="1"/>
</dbReference>
<dbReference type="Proteomes" id="UP001178507">
    <property type="component" value="Unassembled WGS sequence"/>
</dbReference>
<proteinExistence type="predicted"/>
<name>A0AA36HYG3_9DINO</name>
<reference evidence="1" key="1">
    <citation type="submission" date="2023-08" db="EMBL/GenBank/DDBJ databases">
        <authorList>
            <person name="Chen Y."/>
            <person name="Shah S."/>
            <person name="Dougan E. K."/>
            <person name="Thang M."/>
            <person name="Chan C."/>
        </authorList>
    </citation>
    <scope>NUCLEOTIDE SEQUENCE</scope>
</reference>